<evidence type="ECO:0008006" key="4">
    <source>
        <dbReference type="Google" id="ProtNLM"/>
    </source>
</evidence>
<proteinExistence type="predicted"/>
<keyword evidence="3" id="KW-1185">Reference proteome</keyword>
<protein>
    <recommendedName>
        <fullName evidence="4">TRAPP complex protein TRS85</fullName>
    </recommendedName>
</protein>
<feature type="region of interest" description="Disordered" evidence="1">
    <location>
        <begin position="1"/>
        <end position="82"/>
    </location>
</feature>
<feature type="compositionally biased region" description="Acidic residues" evidence="1">
    <location>
        <begin position="712"/>
        <end position="726"/>
    </location>
</feature>
<dbReference type="Proteomes" id="UP000039046">
    <property type="component" value="Unassembled WGS sequence"/>
</dbReference>
<feature type="compositionally biased region" description="Polar residues" evidence="1">
    <location>
        <begin position="54"/>
        <end position="74"/>
    </location>
</feature>
<sequence>MGADKMPQPNQDDVPSSPSSNTPPAISLPKTRAASAADGLKSPRIHSPLPIRASNPSVASLYASTLSPPGSRSMSPAGRSPSRMLASAVFDGGQGHSLPEDAGDNPGEPLSLILKAFVPHVAVYASEDTEELLHGKGFKDGLWELLRPFGERVQGKVTVRDSNGVGRVSEDFALRFTRFGHNIEHPDPKRSGQMQLPQSEAKANAKEDRKVLDAVETLVERHLSYAEGTMQNTTFHDHTRRHSVESVAASPYYALYLRRLLSGFPITAHETFAHPVACVVAISSRNENPIEELRRLYAETNQGDKKLPPWVDSEYLRYYVLVHDEENGDITRSMSLFEQMKRHLGLHCHLLRLRSTQAAETDDDNIPLPRSDWMTASEEMEDITNSENDAEFEAHSHYIFESDATAIRTFVREMVTQSIVPTMERHMTVWNDQVASRRRGLTGKFMSLSKRWTGFGSSSSRSGGAAATKDGYDPAGFYYAAAPESVMRKLADFAFMLRDWKLAYSTYDLLRSDFSESKAWKYHAAANEMAALSLLLTPQNLTSKTRAETIDPMLESAYYSYNTRCSSPYGALRSLLLGLELLKLRGGSNIDDAGRWGLRLLDSKMVGSVGDALVKERLAISYGSKTGVGSWSWGSRRRKSAAWSVLAAETWLQQAKYIPAYRCLQHAQDIYQSTEYTEDIGRFSHAQSMIDALQRELTDRLDMYNDGGADAGDNDGQDEIEEESEALTDLHARRASVSRGGLETAPLHGEDRQDAPEQASAQEGFD</sequence>
<feature type="compositionally biased region" description="Polar residues" evidence="1">
    <location>
        <begin position="8"/>
        <end position="24"/>
    </location>
</feature>
<evidence type="ECO:0000313" key="2">
    <source>
        <dbReference type="EMBL" id="CEJ95144.1"/>
    </source>
</evidence>
<feature type="region of interest" description="Disordered" evidence="1">
    <location>
        <begin position="703"/>
        <end position="766"/>
    </location>
</feature>
<evidence type="ECO:0000256" key="1">
    <source>
        <dbReference type="SAM" id="MobiDB-lite"/>
    </source>
</evidence>
<dbReference type="OrthoDB" id="203724at2759"/>
<gene>
    <name evidence="2" type="ORF">VHEMI10642</name>
</gene>
<organism evidence="2 3">
    <name type="scientific">[Torrubiella] hemipterigena</name>
    <dbReference type="NCBI Taxonomy" id="1531966"/>
    <lineage>
        <taxon>Eukaryota</taxon>
        <taxon>Fungi</taxon>
        <taxon>Dikarya</taxon>
        <taxon>Ascomycota</taxon>
        <taxon>Pezizomycotina</taxon>
        <taxon>Sordariomycetes</taxon>
        <taxon>Hypocreomycetidae</taxon>
        <taxon>Hypocreales</taxon>
        <taxon>Clavicipitaceae</taxon>
        <taxon>Clavicipitaceae incertae sedis</taxon>
        <taxon>'Torrubiella' clade</taxon>
    </lineage>
</organism>
<dbReference type="STRING" id="1531966.A0A0A1TJ85"/>
<dbReference type="Pfam" id="PF12739">
    <property type="entry name" value="TRAPPC-Trs85"/>
    <property type="match status" value="1"/>
</dbReference>
<accession>A0A0A1TJ85</accession>
<dbReference type="PANTHER" id="PTHR12975">
    <property type="entry name" value="TRANSPORT PROTEIN TRAPP"/>
    <property type="match status" value="1"/>
</dbReference>
<dbReference type="HOGENOM" id="CLU_014185_0_0_1"/>
<dbReference type="PANTHER" id="PTHR12975:SF6">
    <property type="entry name" value="TRAFFICKING PROTEIN PARTICLE COMPLEX SUBUNIT 8"/>
    <property type="match status" value="1"/>
</dbReference>
<name>A0A0A1TJ85_9HYPO</name>
<dbReference type="EMBL" id="CDHN01000008">
    <property type="protein sequence ID" value="CEJ95144.1"/>
    <property type="molecule type" value="Genomic_DNA"/>
</dbReference>
<evidence type="ECO:0000313" key="3">
    <source>
        <dbReference type="Proteomes" id="UP000039046"/>
    </source>
</evidence>
<dbReference type="InterPro" id="IPR024420">
    <property type="entry name" value="TRAPP_III_complex_Trs85"/>
</dbReference>
<reference evidence="2 3" key="1">
    <citation type="journal article" date="2015" name="Genome Announc.">
        <title>Draft Genome Sequence and Gene Annotation of the Entomopathogenic Fungus Verticillium hemipterigenum.</title>
        <authorList>
            <person name="Horn F."/>
            <person name="Habel A."/>
            <person name="Scharf D.H."/>
            <person name="Dworschak J."/>
            <person name="Brakhage A.A."/>
            <person name="Guthke R."/>
            <person name="Hertweck C."/>
            <person name="Linde J."/>
        </authorList>
    </citation>
    <scope>NUCLEOTIDE SEQUENCE [LARGE SCALE GENOMIC DNA]</scope>
</reference>
<dbReference type="GO" id="GO:1990072">
    <property type="term" value="C:TRAPPIII protein complex"/>
    <property type="evidence" value="ECO:0007669"/>
    <property type="project" value="TreeGrafter"/>
</dbReference>
<dbReference type="AlphaFoldDB" id="A0A0A1TJ85"/>